<feature type="transmembrane region" description="Helical" evidence="3">
    <location>
        <begin position="354"/>
        <end position="375"/>
    </location>
</feature>
<evidence type="ECO:0000256" key="1">
    <source>
        <dbReference type="ARBA" id="ARBA00004141"/>
    </source>
</evidence>
<feature type="transmembrane region" description="Helical" evidence="3">
    <location>
        <begin position="112"/>
        <end position="134"/>
    </location>
</feature>
<feature type="transmembrane region" description="Helical" evidence="3">
    <location>
        <begin position="59"/>
        <end position="81"/>
    </location>
</feature>
<dbReference type="RefSeq" id="XP_022584781.1">
    <property type="nucleotide sequence ID" value="XM_022725508.1"/>
</dbReference>
<sequence>MTESKSQEPAPREFTTPAILAALGGFCGLFCGVGFINAFGIFEEYYKANQLAAESDSAIGWIGSVAILFIFGASVVSGYVLDRFGPGPMLCFGSVGLVIALMMTSLCHQLYQFILAQGLLLGLSIAFLTCPSLAIQAQYFRRRISLAMGIVISGSSTGGVIWPIAIRRMIENPSLGFAWTMRIVGFIMIPLLAIACLFTRTNPKKAATVAVSNTETQIQTQKKDSALFSLPIILSCLSFFTIYFGMFAPFFYTTDYAISHGFSSSLAFYTVSIINGASFFGRILPGLLADHVGKFNCCIVAAFLSGIIACCWTTVSSVAGLVIFSAAYGFTSGAILSLQPACAAQISTPSTRGFTIGLIMASTSLSAMAGTPISGQLIESYGYLSLALYSGISLLIGSVFLAAARLSQNRNVWAVV</sequence>
<feature type="transmembrane region" description="Helical" evidence="3">
    <location>
        <begin position="381"/>
        <end position="403"/>
    </location>
</feature>
<name>A0A1L9ST42_9EURO</name>
<dbReference type="Gene3D" id="1.20.1250.20">
    <property type="entry name" value="MFS general substrate transporter like domains"/>
    <property type="match status" value="2"/>
</dbReference>
<dbReference type="GeneID" id="34611973"/>
<dbReference type="PANTHER" id="PTHR11360:SF250">
    <property type="entry name" value="MFS-TYPE TRANSPORTER AFUA_1G00970"/>
    <property type="match status" value="1"/>
</dbReference>
<evidence type="ECO:0000259" key="4">
    <source>
        <dbReference type="PROSITE" id="PS50850"/>
    </source>
</evidence>
<evidence type="ECO:0000313" key="5">
    <source>
        <dbReference type="EMBL" id="OJJ50271.1"/>
    </source>
</evidence>
<dbReference type="SUPFAM" id="SSF103473">
    <property type="entry name" value="MFS general substrate transporter"/>
    <property type="match status" value="1"/>
</dbReference>
<evidence type="ECO:0000256" key="3">
    <source>
        <dbReference type="SAM" id="Phobius"/>
    </source>
</evidence>
<dbReference type="InterPro" id="IPR050327">
    <property type="entry name" value="Proton-linked_MCT"/>
</dbReference>
<dbReference type="AlphaFoldDB" id="A0A1L9ST42"/>
<keyword evidence="3" id="KW-0812">Transmembrane</keyword>
<feature type="transmembrane region" description="Helical" evidence="3">
    <location>
        <begin position="20"/>
        <end position="39"/>
    </location>
</feature>
<dbReference type="OrthoDB" id="6499973at2759"/>
<reference evidence="6" key="1">
    <citation type="journal article" date="2017" name="Genome Biol.">
        <title>Comparative genomics reveals high biological diversity and specific adaptations in the industrially and medically important fungal genus Aspergillus.</title>
        <authorList>
            <person name="de Vries R.P."/>
            <person name="Riley R."/>
            <person name="Wiebenga A."/>
            <person name="Aguilar-Osorio G."/>
            <person name="Amillis S."/>
            <person name="Uchima C.A."/>
            <person name="Anderluh G."/>
            <person name="Asadollahi M."/>
            <person name="Askin M."/>
            <person name="Barry K."/>
            <person name="Battaglia E."/>
            <person name="Bayram O."/>
            <person name="Benocci T."/>
            <person name="Braus-Stromeyer S.A."/>
            <person name="Caldana C."/>
            <person name="Canovas D."/>
            <person name="Cerqueira G.C."/>
            <person name="Chen F."/>
            <person name="Chen W."/>
            <person name="Choi C."/>
            <person name="Clum A."/>
            <person name="Dos Santos R.A."/>
            <person name="Damasio A.R."/>
            <person name="Diallinas G."/>
            <person name="Emri T."/>
            <person name="Fekete E."/>
            <person name="Flipphi M."/>
            <person name="Freyberg S."/>
            <person name="Gallo A."/>
            <person name="Gournas C."/>
            <person name="Habgood R."/>
            <person name="Hainaut M."/>
            <person name="Harispe M.L."/>
            <person name="Henrissat B."/>
            <person name="Hilden K.S."/>
            <person name="Hope R."/>
            <person name="Hossain A."/>
            <person name="Karabika E."/>
            <person name="Karaffa L."/>
            <person name="Karanyi Z."/>
            <person name="Krasevec N."/>
            <person name="Kuo A."/>
            <person name="Kusch H."/>
            <person name="LaButti K."/>
            <person name="Lagendijk E.L."/>
            <person name="Lapidus A."/>
            <person name="Levasseur A."/>
            <person name="Lindquist E."/>
            <person name="Lipzen A."/>
            <person name="Logrieco A.F."/>
            <person name="MacCabe A."/>
            <person name="Maekelae M.R."/>
            <person name="Malavazi I."/>
            <person name="Melin P."/>
            <person name="Meyer V."/>
            <person name="Mielnichuk N."/>
            <person name="Miskei M."/>
            <person name="Molnar A.P."/>
            <person name="Mule G."/>
            <person name="Ngan C.Y."/>
            <person name="Orejas M."/>
            <person name="Orosz E."/>
            <person name="Ouedraogo J.P."/>
            <person name="Overkamp K.M."/>
            <person name="Park H.-S."/>
            <person name="Perrone G."/>
            <person name="Piumi F."/>
            <person name="Punt P.J."/>
            <person name="Ram A.F."/>
            <person name="Ramon A."/>
            <person name="Rauscher S."/>
            <person name="Record E."/>
            <person name="Riano-Pachon D.M."/>
            <person name="Robert V."/>
            <person name="Roehrig J."/>
            <person name="Ruller R."/>
            <person name="Salamov A."/>
            <person name="Salih N.S."/>
            <person name="Samson R.A."/>
            <person name="Sandor E."/>
            <person name="Sanguinetti M."/>
            <person name="Schuetze T."/>
            <person name="Sepcic K."/>
            <person name="Shelest E."/>
            <person name="Sherlock G."/>
            <person name="Sophianopoulou V."/>
            <person name="Squina F.M."/>
            <person name="Sun H."/>
            <person name="Susca A."/>
            <person name="Todd R.B."/>
            <person name="Tsang A."/>
            <person name="Unkles S.E."/>
            <person name="van de Wiele N."/>
            <person name="van Rossen-Uffink D."/>
            <person name="Oliveira J.V."/>
            <person name="Vesth T.C."/>
            <person name="Visser J."/>
            <person name="Yu J.-H."/>
            <person name="Zhou M."/>
            <person name="Andersen M.R."/>
            <person name="Archer D.B."/>
            <person name="Baker S.E."/>
            <person name="Benoit I."/>
            <person name="Brakhage A.A."/>
            <person name="Braus G.H."/>
            <person name="Fischer R."/>
            <person name="Frisvad J.C."/>
            <person name="Goldman G.H."/>
            <person name="Houbraken J."/>
            <person name="Oakley B."/>
            <person name="Pocsi I."/>
            <person name="Scazzocchio C."/>
            <person name="Seiboth B."/>
            <person name="vanKuyk P.A."/>
            <person name="Wortman J."/>
            <person name="Dyer P.S."/>
            <person name="Grigoriev I.V."/>
        </authorList>
    </citation>
    <scope>NUCLEOTIDE SEQUENCE [LARGE SCALE GENOMIC DNA]</scope>
    <source>
        <strain evidence="6">CBS 506.65</strain>
    </source>
</reference>
<dbReference type="PROSITE" id="PS50850">
    <property type="entry name" value="MFS"/>
    <property type="match status" value="1"/>
</dbReference>
<feature type="transmembrane region" description="Helical" evidence="3">
    <location>
        <begin position="88"/>
        <end position="106"/>
    </location>
</feature>
<feature type="domain" description="Major facilitator superfamily (MFS) profile" evidence="4">
    <location>
        <begin position="17"/>
        <end position="409"/>
    </location>
</feature>
<dbReference type="PANTHER" id="PTHR11360">
    <property type="entry name" value="MONOCARBOXYLATE TRANSPORTER"/>
    <property type="match status" value="1"/>
</dbReference>
<feature type="transmembrane region" description="Helical" evidence="3">
    <location>
        <begin position="177"/>
        <end position="198"/>
    </location>
</feature>
<comment type="subcellular location">
    <subcellularLocation>
        <location evidence="1">Membrane</location>
        <topology evidence="1">Multi-pass membrane protein</topology>
    </subcellularLocation>
</comment>
<evidence type="ECO:0000313" key="6">
    <source>
        <dbReference type="Proteomes" id="UP000184188"/>
    </source>
</evidence>
<dbReference type="VEuPathDB" id="FungiDB:ASPZODRAFT_149654"/>
<keyword evidence="6" id="KW-1185">Reference proteome</keyword>
<dbReference type="InterPro" id="IPR011701">
    <property type="entry name" value="MFS"/>
</dbReference>
<dbReference type="GO" id="GO:0016020">
    <property type="term" value="C:membrane"/>
    <property type="evidence" value="ECO:0007669"/>
    <property type="project" value="UniProtKB-SubCell"/>
</dbReference>
<dbReference type="Pfam" id="PF07690">
    <property type="entry name" value="MFS_1"/>
    <property type="match status" value="1"/>
</dbReference>
<proteinExistence type="inferred from homology"/>
<dbReference type="Proteomes" id="UP000184188">
    <property type="component" value="Unassembled WGS sequence"/>
</dbReference>
<feature type="transmembrane region" description="Helical" evidence="3">
    <location>
        <begin position="146"/>
        <end position="165"/>
    </location>
</feature>
<evidence type="ECO:0000256" key="2">
    <source>
        <dbReference type="ARBA" id="ARBA00006727"/>
    </source>
</evidence>
<feature type="transmembrane region" description="Helical" evidence="3">
    <location>
        <begin position="226"/>
        <end position="246"/>
    </location>
</feature>
<organism evidence="5 6">
    <name type="scientific">Penicilliopsis zonata CBS 506.65</name>
    <dbReference type="NCBI Taxonomy" id="1073090"/>
    <lineage>
        <taxon>Eukaryota</taxon>
        <taxon>Fungi</taxon>
        <taxon>Dikarya</taxon>
        <taxon>Ascomycota</taxon>
        <taxon>Pezizomycotina</taxon>
        <taxon>Eurotiomycetes</taxon>
        <taxon>Eurotiomycetidae</taxon>
        <taxon>Eurotiales</taxon>
        <taxon>Aspergillaceae</taxon>
        <taxon>Penicilliopsis</taxon>
    </lineage>
</organism>
<protein>
    <recommendedName>
        <fullName evidence="4">Major facilitator superfamily (MFS) profile domain-containing protein</fullName>
    </recommendedName>
</protein>
<keyword evidence="3" id="KW-0472">Membrane</keyword>
<dbReference type="InterPro" id="IPR020846">
    <property type="entry name" value="MFS_dom"/>
</dbReference>
<accession>A0A1L9ST42</accession>
<keyword evidence="3" id="KW-1133">Transmembrane helix</keyword>
<gene>
    <name evidence="5" type="ORF">ASPZODRAFT_149654</name>
</gene>
<dbReference type="EMBL" id="KV878337">
    <property type="protein sequence ID" value="OJJ50271.1"/>
    <property type="molecule type" value="Genomic_DNA"/>
</dbReference>
<dbReference type="InterPro" id="IPR036259">
    <property type="entry name" value="MFS_trans_sf"/>
</dbReference>
<comment type="similarity">
    <text evidence="2">Belongs to the major facilitator superfamily. Monocarboxylate porter (TC 2.A.1.13) family.</text>
</comment>
<dbReference type="GO" id="GO:0022857">
    <property type="term" value="F:transmembrane transporter activity"/>
    <property type="evidence" value="ECO:0007669"/>
    <property type="project" value="InterPro"/>
</dbReference>
<feature type="transmembrane region" description="Helical" evidence="3">
    <location>
        <begin position="295"/>
        <end position="315"/>
    </location>
</feature>
<feature type="transmembrane region" description="Helical" evidence="3">
    <location>
        <begin position="266"/>
        <end position="288"/>
    </location>
</feature>